<feature type="signal peptide" evidence="2">
    <location>
        <begin position="1"/>
        <end position="15"/>
    </location>
</feature>
<dbReference type="PRINTS" id="PR01217">
    <property type="entry name" value="PRICHEXTENSN"/>
</dbReference>
<evidence type="ECO:0000256" key="1">
    <source>
        <dbReference type="SAM" id="MobiDB-lite"/>
    </source>
</evidence>
<organism evidence="3 4">
    <name type="scientific">Plectosphaerella plurivora</name>
    <dbReference type="NCBI Taxonomy" id="936078"/>
    <lineage>
        <taxon>Eukaryota</taxon>
        <taxon>Fungi</taxon>
        <taxon>Dikarya</taxon>
        <taxon>Ascomycota</taxon>
        <taxon>Pezizomycotina</taxon>
        <taxon>Sordariomycetes</taxon>
        <taxon>Hypocreomycetidae</taxon>
        <taxon>Glomerellales</taxon>
        <taxon>Plectosphaerellaceae</taxon>
        <taxon>Plectosphaerella</taxon>
    </lineage>
</organism>
<dbReference type="EMBL" id="JAGSXJ010000004">
    <property type="protein sequence ID" value="KAH6692455.1"/>
    <property type="molecule type" value="Genomic_DNA"/>
</dbReference>
<feature type="compositionally biased region" description="Low complexity" evidence="1">
    <location>
        <begin position="188"/>
        <end position="197"/>
    </location>
</feature>
<dbReference type="Proteomes" id="UP000770015">
    <property type="component" value="Unassembled WGS sequence"/>
</dbReference>
<sequence length="224" mass="22434">MLFTPLLVLAATASASLSPFEGRRVEGAIQNAQLLARQVDICVPVSPPFTCERSCGPGNVPCVTERNCYNPSAGESCCSNGQYCRAGFYCTNAGCCPNGASLAECGATLSLSVIPPPVATPSPPPAPSTTPEPPVSTPEPQPSADAETSTEAPVETPSEAPPSQAAPSEPPAPTYPAPPPVSPPSPPSNGTTTSQPPVVTAGAVRADFGAAILLGGLGAVLMAQ</sequence>
<name>A0A9P8VI22_9PEZI</name>
<feature type="chain" id="PRO_5040248526" evidence="2">
    <location>
        <begin position="16"/>
        <end position="224"/>
    </location>
</feature>
<gene>
    <name evidence="3" type="ORF">F5X68DRAFT_259114</name>
</gene>
<keyword evidence="4" id="KW-1185">Reference proteome</keyword>
<proteinExistence type="predicted"/>
<feature type="compositionally biased region" description="Pro residues" evidence="1">
    <location>
        <begin position="116"/>
        <end position="141"/>
    </location>
</feature>
<reference evidence="3" key="1">
    <citation type="journal article" date="2021" name="Nat. Commun.">
        <title>Genetic determinants of endophytism in the Arabidopsis root mycobiome.</title>
        <authorList>
            <person name="Mesny F."/>
            <person name="Miyauchi S."/>
            <person name="Thiergart T."/>
            <person name="Pickel B."/>
            <person name="Atanasova L."/>
            <person name="Karlsson M."/>
            <person name="Huettel B."/>
            <person name="Barry K.W."/>
            <person name="Haridas S."/>
            <person name="Chen C."/>
            <person name="Bauer D."/>
            <person name="Andreopoulos W."/>
            <person name="Pangilinan J."/>
            <person name="LaButti K."/>
            <person name="Riley R."/>
            <person name="Lipzen A."/>
            <person name="Clum A."/>
            <person name="Drula E."/>
            <person name="Henrissat B."/>
            <person name="Kohler A."/>
            <person name="Grigoriev I.V."/>
            <person name="Martin F.M."/>
            <person name="Hacquard S."/>
        </authorList>
    </citation>
    <scope>NUCLEOTIDE SEQUENCE</scope>
    <source>
        <strain evidence="3">MPI-SDFR-AT-0117</strain>
    </source>
</reference>
<feature type="compositionally biased region" description="Low complexity" evidence="1">
    <location>
        <begin position="157"/>
        <end position="167"/>
    </location>
</feature>
<dbReference type="OrthoDB" id="5409186at2759"/>
<feature type="compositionally biased region" description="Pro residues" evidence="1">
    <location>
        <begin position="168"/>
        <end position="187"/>
    </location>
</feature>
<dbReference type="AlphaFoldDB" id="A0A9P8VI22"/>
<evidence type="ECO:0000313" key="3">
    <source>
        <dbReference type="EMBL" id="KAH6692455.1"/>
    </source>
</evidence>
<evidence type="ECO:0000313" key="4">
    <source>
        <dbReference type="Proteomes" id="UP000770015"/>
    </source>
</evidence>
<protein>
    <submittedName>
        <fullName evidence="3">Prp 4</fullName>
    </submittedName>
</protein>
<comment type="caution">
    <text evidence="3">The sequence shown here is derived from an EMBL/GenBank/DDBJ whole genome shotgun (WGS) entry which is preliminary data.</text>
</comment>
<feature type="region of interest" description="Disordered" evidence="1">
    <location>
        <begin position="116"/>
        <end position="198"/>
    </location>
</feature>
<accession>A0A9P8VI22</accession>
<evidence type="ECO:0000256" key="2">
    <source>
        <dbReference type="SAM" id="SignalP"/>
    </source>
</evidence>
<keyword evidence="2" id="KW-0732">Signal</keyword>